<keyword evidence="1" id="KW-0472">Membrane</keyword>
<dbReference type="AlphaFoldDB" id="A0A832J629"/>
<dbReference type="PANTHER" id="PTHR32063:SF33">
    <property type="entry name" value="RND SUPERFAMILY EFFLUX PUMP PERMEASE COMPONENT"/>
    <property type="match status" value="1"/>
</dbReference>
<gene>
    <name evidence="2" type="ORF">ENJ65_01530</name>
</gene>
<name>A0A832J629_9GAMM</name>
<dbReference type="SUPFAM" id="SSF82693">
    <property type="entry name" value="Multidrug efflux transporter AcrB pore domain, PN1, PN2, PC1 and PC2 subdomains"/>
    <property type="match status" value="2"/>
</dbReference>
<feature type="transmembrane region" description="Helical" evidence="1">
    <location>
        <begin position="457"/>
        <end position="480"/>
    </location>
</feature>
<sequence length="505" mass="55671">MLQRFLTNHVLANLTFAIVLVMGIISYLQMPREQDPEINFNWISVSTVMSGASAEDMEKLVTDPLEEAIAKVSDVRFVQSSSRESVSEITIRFEDIDERTFDKRISDLRREIQNKANTDLPDEAEDPYIFEITSSNSFPTALILVRGQADDEVLRSNAETIKQDIERIKGVDGVRAAALHVPELLVEFQPEKLQAYGVSAVAVAETIRGSFRDTSAGVMTLEGQEWLVRVLGTNADPEYIANLPLLTAAGEVPVGKLARVSRARGDAEQLIRYNGTPAVMFSISKKSYTNTLELVERLSSYIDNVNQAVKKRGVEVLLLDDQTIPTRKALDVMQTNALVGLLLVTLVTWIFLGSRIAFFIGIGIPFTLAGTFWALDLSGSTVNVSVLLGLVLVLGMLVDDAVVVVESIYYRIQRGMSALTAAQEALVEVFAPVTTAIITTMAAFLPLMLLPGILGDFMFVIPFVVTIALAISLLEAYWMLPVHIAAAKVSFKQSSRTQQYRVRFT</sequence>
<dbReference type="GO" id="GO:0042910">
    <property type="term" value="F:xenobiotic transmembrane transporter activity"/>
    <property type="evidence" value="ECO:0007669"/>
    <property type="project" value="TreeGrafter"/>
</dbReference>
<dbReference type="SUPFAM" id="SSF82866">
    <property type="entry name" value="Multidrug efflux transporter AcrB transmembrane domain"/>
    <property type="match status" value="1"/>
</dbReference>
<proteinExistence type="predicted"/>
<dbReference type="Gene3D" id="3.30.2090.10">
    <property type="entry name" value="Multidrug efflux transporter AcrB TolC docking domain, DN and DC subdomains"/>
    <property type="match status" value="1"/>
</dbReference>
<dbReference type="Gene3D" id="3.30.70.1320">
    <property type="entry name" value="Multidrug efflux transporter AcrB pore domain like"/>
    <property type="match status" value="1"/>
</dbReference>
<dbReference type="Pfam" id="PF00873">
    <property type="entry name" value="ACR_tran"/>
    <property type="match status" value="1"/>
</dbReference>
<feature type="transmembrane region" description="Helical" evidence="1">
    <location>
        <begin position="384"/>
        <end position="405"/>
    </location>
</feature>
<organism evidence="2">
    <name type="scientific">Candidatus Tenderia electrophaga</name>
    <dbReference type="NCBI Taxonomy" id="1748243"/>
    <lineage>
        <taxon>Bacteria</taxon>
        <taxon>Pseudomonadati</taxon>
        <taxon>Pseudomonadota</taxon>
        <taxon>Gammaproteobacteria</taxon>
        <taxon>Candidatus Tenderiales</taxon>
        <taxon>Candidatus Tenderiaceae</taxon>
        <taxon>Candidatus Tenderia</taxon>
    </lineage>
</organism>
<dbReference type="InterPro" id="IPR027463">
    <property type="entry name" value="AcrB_DN_DC_subdom"/>
</dbReference>
<feature type="non-terminal residue" evidence="2">
    <location>
        <position position="505"/>
    </location>
</feature>
<protein>
    <submittedName>
        <fullName evidence="2">Efflux RND transporter permease subunit</fullName>
    </submittedName>
</protein>
<feature type="transmembrane region" description="Helical" evidence="1">
    <location>
        <begin position="337"/>
        <end position="364"/>
    </location>
</feature>
<dbReference type="PRINTS" id="PR00702">
    <property type="entry name" value="ACRIFLAVINRP"/>
</dbReference>
<dbReference type="InterPro" id="IPR001036">
    <property type="entry name" value="Acrflvin-R"/>
</dbReference>
<keyword evidence="1" id="KW-0812">Transmembrane</keyword>
<dbReference type="SUPFAM" id="SSF82714">
    <property type="entry name" value="Multidrug efflux transporter AcrB TolC docking domain, DN and DC subdomains"/>
    <property type="match status" value="1"/>
</dbReference>
<evidence type="ECO:0000256" key="1">
    <source>
        <dbReference type="SAM" id="Phobius"/>
    </source>
</evidence>
<keyword evidence="1" id="KW-1133">Transmembrane helix</keyword>
<comment type="caution">
    <text evidence="2">The sequence shown here is derived from an EMBL/GenBank/DDBJ whole genome shotgun (WGS) entry which is preliminary data.</text>
</comment>
<feature type="transmembrane region" description="Helical" evidence="1">
    <location>
        <begin position="425"/>
        <end position="445"/>
    </location>
</feature>
<accession>A0A832J629</accession>
<reference evidence="2" key="1">
    <citation type="journal article" date="2020" name="mSystems">
        <title>Genome- and Community-Level Interaction Insights into Carbon Utilization and Element Cycling Functions of Hydrothermarchaeota in Hydrothermal Sediment.</title>
        <authorList>
            <person name="Zhou Z."/>
            <person name="Liu Y."/>
            <person name="Xu W."/>
            <person name="Pan J."/>
            <person name="Luo Z.H."/>
            <person name="Li M."/>
        </authorList>
    </citation>
    <scope>NUCLEOTIDE SEQUENCE [LARGE SCALE GENOMIC DNA]</scope>
    <source>
        <strain evidence="2">HyVt-505</strain>
    </source>
</reference>
<dbReference type="PANTHER" id="PTHR32063">
    <property type="match status" value="1"/>
</dbReference>
<dbReference type="Proteomes" id="UP000885832">
    <property type="component" value="Unassembled WGS sequence"/>
</dbReference>
<dbReference type="Gene3D" id="1.20.1640.10">
    <property type="entry name" value="Multidrug efflux transporter AcrB transmembrane domain"/>
    <property type="match status" value="1"/>
</dbReference>
<feature type="transmembrane region" description="Helical" evidence="1">
    <location>
        <begin position="6"/>
        <end position="28"/>
    </location>
</feature>
<dbReference type="GO" id="GO:0005886">
    <property type="term" value="C:plasma membrane"/>
    <property type="evidence" value="ECO:0007669"/>
    <property type="project" value="TreeGrafter"/>
</dbReference>
<dbReference type="Gene3D" id="3.30.70.1430">
    <property type="entry name" value="Multidrug efflux transporter AcrB pore domain"/>
    <property type="match status" value="1"/>
</dbReference>
<dbReference type="EMBL" id="DRNF01000097">
    <property type="protein sequence ID" value="HHJ80296.1"/>
    <property type="molecule type" value="Genomic_DNA"/>
</dbReference>
<evidence type="ECO:0000313" key="2">
    <source>
        <dbReference type="EMBL" id="HHJ80296.1"/>
    </source>
</evidence>